<dbReference type="PRINTS" id="PR01001">
    <property type="entry name" value="FADG3PDH"/>
</dbReference>
<feature type="domain" description="Alpha-glycerophosphate oxidase C-terminal" evidence="11">
    <location>
        <begin position="410"/>
        <end position="550"/>
    </location>
</feature>
<comment type="similarity">
    <text evidence="3 9">Belongs to the FAD-dependent glycerol-3-phosphate dehydrogenase family.</text>
</comment>
<evidence type="ECO:0000259" key="10">
    <source>
        <dbReference type="Pfam" id="PF01266"/>
    </source>
</evidence>
<sequence length="564" mass="62264">MGSMPGKRRFSALERQQVLAEMSADKLDLLVIGGGITGAGIAWDAAVRGMKVGLLEMGDFASGTSGKSTKLVHGGLRYLKQGEVKLVREVGKERELLHSNAPHIVLPAPMLMPIYKGGTYGYWASSVGLYLYDWLAGVKPNERRRMLGREETIRMEPLLKRDGLIGAGCYYEYRTDDARLTVDIMKTAHAYGAGIVNYAKATDFLYEQGRAAGVRCTDERSGKSYEIRAQKIVNAAGPWVDLLRQKDGSLYGKKLLLTKGVHLVVDHSRLPIRQAVYFDVPDGRMIFAIPREGKTYIGTTDTVYEGPIESPGTTKYDRAYLIHAVNAMFPEAGLKESDIESSWAGLRPLIGEEGKAPSEISRKDEIFMSASGLISIAGGKLTGFRKMAQKVVDSVAAQIKDEAGLGFPACSTDRIVISGGDKNGFPTFEDCRAHLTERGMAIGIDRNTAERLVSLYGSNTEHIYREFENAVHSAGETSDEASVGRQERDPAACILRAEVRYCVEHEMAATATDFLARRTGMLNFDRLRAEREAERVTELMADMLGWAADERARQRRMIDDHLMK</sequence>
<evidence type="ECO:0000256" key="2">
    <source>
        <dbReference type="ARBA" id="ARBA00004977"/>
    </source>
</evidence>
<dbReference type="InterPro" id="IPR036188">
    <property type="entry name" value="FAD/NAD-bd_sf"/>
</dbReference>
<dbReference type="InterPro" id="IPR000447">
    <property type="entry name" value="G3P_DH_FAD-dep"/>
</dbReference>
<accession>A0ABU5ZIF2</accession>
<protein>
    <recommendedName>
        <fullName evidence="9">Glycerol-3-phosphate dehydrogenase</fullName>
        <ecNumber evidence="9">1.1.5.3</ecNumber>
    </recommendedName>
</protein>
<comment type="cofactor">
    <cofactor evidence="1 9">
        <name>FAD</name>
        <dbReference type="ChEBI" id="CHEBI:57692"/>
    </cofactor>
</comment>
<keyword evidence="6" id="KW-0274">FAD</keyword>
<dbReference type="PANTHER" id="PTHR11985">
    <property type="entry name" value="GLYCEROL-3-PHOSPHATE DEHYDROGENASE"/>
    <property type="match status" value="1"/>
</dbReference>
<evidence type="ECO:0000256" key="8">
    <source>
        <dbReference type="ARBA" id="ARBA00049055"/>
    </source>
</evidence>
<dbReference type="Gene3D" id="3.30.9.10">
    <property type="entry name" value="D-Amino Acid Oxidase, subunit A, domain 2"/>
    <property type="match status" value="1"/>
</dbReference>
<dbReference type="Proteomes" id="UP001310386">
    <property type="component" value="Unassembled WGS sequence"/>
</dbReference>
<evidence type="ECO:0000259" key="11">
    <source>
        <dbReference type="Pfam" id="PF16901"/>
    </source>
</evidence>
<dbReference type="InterPro" id="IPR006076">
    <property type="entry name" value="FAD-dep_OxRdtase"/>
</dbReference>
<evidence type="ECO:0000256" key="3">
    <source>
        <dbReference type="ARBA" id="ARBA00007330"/>
    </source>
</evidence>
<organism evidence="12 13">
    <name type="scientific">Ferviditalea candida</name>
    <dbReference type="NCBI Taxonomy" id="3108399"/>
    <lineage>
        <taxon>Bacteria</taxon>
        <taxon>Bacillati</taxon>
        <taxon>Bacillota</taxon>
        <taxon>Bacilli</taxon>
        <taxon>Bacillales</taxon>
        <taxon>Paenibacillaceae</taxon>
        <taxon>Ferviditalea</taxon>
    </lineage>
</organism>
<dbReference type="InterPro" id="IPR031656">
    <property type="entry name" value="DAO_C"/>
</dbReference>
<name>A0ABU5ZIF2_9BACL</name>
<dbReference type="GO" id="GO:0016491">
    <property type="term" value="F:oxidoreductase activity"/>
    <property type="evidence" value="ECO:0007669"/>
    <property type="project" value="UniProtKB-KW"/>
</dbReference>
<dbReference type="PANTHER" id="PTHR11985:SF35">
    <property type="entry name" value="ANAEROBIC GLYCEROL-3-PHOSPHATE DEHYDROGENASE SUBUNIT A"/>
    <property type="match status" value="1"/>
</dbReference>
<evidence type="ECO:0000313" key="12">
    <source>
        <dbReference type="EMBL" id="MEB3102267.1"/>
    </source>
</evidence>
<evidence type="ECO:0000256" key="6">
    <source>
        <dbReference type="ARBA" id="ARBA00022827"/>
    </source>
</evidence>
<dbReference type="PROSITE" id="PS00977">
    <property type="entry name" value="FAD_G3PDH_1"/>
    <property type="match status" value="1"/>
</dbReference>
<dbReference type="Pfam" id="PF16901">
    <property type="entry name" value="DAO_C"/>
    <property type="match status" value="1"/>
</dbReference>
<evidence type="ECO:0000256" key="7">
    <source>
        <dbReference type="ARBA" id="ARBA00023002"/>
    </source>
</evidence>
<evidence type="ECO:0000256" key="1">
    <source>
        <dbReference type="ARBA" id="ARBA00001974"/>
    </source>
</evidence>
<dbReference type="InterPro" id="IPR038299">
    <property type="entry name" value="DAO_C_sf"/>
</dbReference>
<evidence type="ECO:0000256" key="9">
    <source>
        <dbReference type="RuleBase" id="RU361217"/>
    </source>
</evidence>
<dbReference type="Gene3D" id="3.50.50.60">
    <property type="entry name" value="FAD/NAD(P)-binding domain"/>
    <property type="match status" value="1"/>
</dbReference>
<proteinExistence type="inferred from homology"/>
<dbReference type="SUPFAM" id="SSF51905">
    <property type="entry name" value="FAD/NAD(P)-binding domain"/>
    <property type="match status" value="1"/>
</dbReference>
<keyword evidence="13" id="KW-1185">Reference proteome</keyword>
<feature type="domain" description="FAD dependent oxidoreductase" evidence="10">
    <location>
        <begin position="28"/>
        <end position="351"/>
    </location>
</feature>
<dbReference type="SUPFAM" id="SSF54373">
    <property type="entry name" value="FAD-linked reductases, C-terminal domain"/>
    <property type="match status" value="1"/>
</dbReference>
<keyword evidence="7 9" id="KW-0560">Oxidoreductase</keyword>
<comment type="catalytic activity">
    <reaction evidence="8 9">
        <text>a quinone + sn-glycerol 3-phosphate = dihydroxyacetone phosphate + a quinol</text>
        <dbReference type="Rhea" id="RHEA:18977"/>
        <dbReference type="ChEBI" id="CHEBI:24646"/>
        <dbReference type="ChEBI" id="CHEBI:57597"/>
        <dbReference type="ChEBI" id="CHEBI:57642"/>
        <dbReference type="ChEBI" id="CHEBI:132124"/>
        <dbReference type="EC" id="1.1.5.3"/>
    </reaction>
</comment>
<evidence type="ECO:0000313" key="13">
    <source>
        <dbReference type="Proteomes" id="UP001310386"/>
    </source>
</evidence>
<comment type="caution">
    <text evidence="12">The sequence shown here is derived from an EMBL/GenBank/DDBJ whole genome shotgun (WGS) entry which is preliminary data.</text>
</comment>
<dbReference type="EC" id="1.1.5.3" evidence="9"/>
<evidence type="ECO:0000256" key="4">
    <source>
        <dbReference type="ARBA" id="ARBA00022630"/>
    </source>
</evidence>
<keyword evidence="5" id="KW-0319">Glycerol metabolism</keyword>
<comment type="pathway">
    <text evidence="2">Polyol metabolism; glycerol degradation via glycerol kinase pathway; glycerone phosphate from sn-glycerol 3-phosphate (aerobic route): step 1/1.</text>
</comment>
<dbReference type="Gene3D" id="1.10.8.870">
    <property type="entry name" value="Alpha-glycerophosphate oxidase, cap domain"/>
    <property type="match status" value="1"/>
</dbReference>
<evidence type="ECO:0000256" key="5">
    <source>
        <dbReference type="ARBA" id="ARBA00022798"/>
    </source>
</evidence>
<reference evidence="12" key="1">
    <citation type="submission" date="2023-12" db="EMBL/GenBank/DDBJ databases">
        <title>Fervidustalea candida gen. nov., sp. nov., a novel member of the family Paenibacillaceae isolated from a geothermal area.</title>
        <authorList>
            <person name="Li W.-J."/>
            <person name="Jiao J.-Y."/>
            <person name="Chen Y."/>
        </authorList>
    </citation>
    <scope>NUCLEOTIDE SEQUENCE</scope>
    <source>
        <strain evidence="12">SYSU GA230002</strain>
    </source>
</reference>
<dbReference type="EMBL" id="JAYJLD010000015">
    <property type="protein sequence ID" value="MEB3102267.1"/>
    <property type="molecule type" value="Genomic_DNA"/>
</dbReference>
<keyword evidence="4 9" id="KW-0285">Flavoprotein</keyword>
<dbReference type="RefSeq" id="WP_371754388.1">
    <property type="nucleotide sequence ID" value="NZ_JAYJLD010000015.1"/>
</dbReference>
<dbReference type="Pfam" id="PF01266">
    <property type="entry name" value="DAO"/>
    <property type="match status" value="1"/>
</dbReference>
<gene>
    <name evidence="12" type="ORF">VF724_11400</name>
</gene>